<dbReference type="RefSeq" id="WP_092807568.1">
    <property type="nucleotide sequence ID" value="NZ_FMUH01000008.1"/>
</dbReference>
<dbReference type="PRINTS" id="PR00081">
    <property type="entry name" value="GDHRDH"/>
</dbReference>
<dbReference type="NCBIfam" id="NF005495">
    <property type="entry name" value="PRK07109.1"/>
    <property type="match status" value="1"/>
</dbReference>
<dbReference type="Pfam" id="PF00106">
    <property type="entry name" value="adh_short"/>
    <property type="match status" value="1"/>
</dbReference>
<name>A0A1G4Z1B8_9ACTN</name>
<dbReference type="Proteomes" id="UP000198981">
    <property type="component" value="Unassembled WGS sequence"/>
</dbReference>
<evidence type="ECO:0000313" key="5">
    <source>
        <dbReference type="Proteomes" id="UP000198981"/>
    </source>
</evidence>
<dbReference type="GO" id="GO:0016020">
    <property type="term" value="C:membrane"/>
    <property type="evidence" value="ECO:0007669"/>
    <property type="project" value="TreeGrafter"/>
</dbReference>
<dbReference type="SUPFAM" id="SSF51735">
    <property type="entry name" value="NAD(P)-binding Rossmann-fold domains"/>
    <property type="match status" value="1"/>
</dbReference>
<dbReference type="OrthoDB" id="151996at2"/>
<dbReference type="InterPro" id="IPR002347">
    <property type="entry name" value="SDR_fam"/>
</dbReference>
<feature type="domain" description="Ketoreductase" evidence="3">
    <location>
        <begin position="18"/>
        <end position="199"/>
    </location>
</feature>
<evidence type="ECO:0000256" key="1">
    <source>
        <dbReference type="ARBA" id="ARBA00006484"/>
    </source>
</evidence>
<organism evidence="4 5">
    <name type="scientific">Klenkia marina</name>
    <dbReference type="NCBI Taxonomy" id="1960309"/>
    <lineage>
        <taxon>Bacteria</taxon>
        <taxon>Bacillati</taxon>
        <taxon>Actinomycetota</taxon>
        <taxon>Actinomycetes</taxon>
        <taxon>Geodermatophilales</taxon>
        <taxon>Geodermatophilaceae</taxon>
        <taxon>Klenkia</taxon>
    </lineage>
</organism>
<reference evidence="5" key="1">
    <citation type="submission" date="2016-10" db="EMBL/GenBank/DDBJ databases">
        <authorList>
            <person name="Varghese N."/>
            <person name="Submissions S."/>
        </authorList>
    </citation>
    <scope>NUCLEOTIDE SEQUENCE [LARGE SCALE GENOMIC DNA]</scope>
    <source>
        <strain evidence="5">DSM 45722</strain>
    </source>
</reference>
<dbReference type="PANTHER" id="PTHR44196">
    <property type="entry name" value="DEHYDROGENASE/REDUCTASE SDR FAMILY MEMBER 7B"/>
    <property type="match status" value="1"/>
</dbReference>
<keyword evidence="5" id="KW-1185">Reference proteome</keyword>
<dbReference type="EMBL" id="FMUH01000008">
    <property type="protein sequence ID" value="SCX59471.1"/>
    <property type="molecule type" value="Genomic_DNA"/>
</dbReference>
<dbReference type="SMART" id="SM00822">
    <property type="entry name" value="PKS_KR"/>
    <property type="match status" value="1"/>
</dbReference>
<dbReference type="GO" id="GO:0016491">
    <property type="term" value="F:oxidoreductase activity"/>
    <property type="evidence" value="ECO:0007669"/>
    <property type="project" value="UniProtKB-KW"/>
</dbReference>
<comment type="similarity">
    <text evidence="1">Belongs to the short-chain dehydrogenases/reductases (SDR) family.</text>
</comment>
<dbReference type="STRING" id="1960309.SAMN03159343_3934"/>
<dbReference type="InterPro" id="IPR057326">
    <property type="entry name" value="KR_dom"/>
</dbReference>
<evidence type="ECO:0000313" key="4">
    <source>
        <dbReference type="EMBL" id="SCX59471.1"/>
    </source>
</evidence>
<protein>
    <submittedName>
        <fullName evidence="4">Short-chain dehydrogenase</fullName>
    </submittedName>
</protein>
<accession>A0A1G4Z1B8</accession>
<dbReference type="InterPro" id="IPR036291">
    <property type="entry name" value="NAD(P)-bd_dom_sf"/>
</dbReference>
<keyword evidence="2" id="KW-0560">Oxidoreductase</keyword>
<evidence type="ECO:0000256" key="2">
    <source>
        <dbReference type="ARBA" id="ARBA00023002"/>
    </source>
</evidence>
<gene>
    <name evidence="4" type="ORF">SAMN03159343_3934</name>
</gene>
<sequence length="349" mass="37212">MPQRRTNPVRTSTGGTPRTVVVTGASGGIGRATAVEFARRGDRVALLARGEVGLAAAADEVRAAGGTALVVPVDVADAEAVEAAAERVEAELGEIDVWVNVAFTAAFAPFHELTAAEYARVTEVTYLGFVHGTMAALKRMRPRDRGVIVQTGSALGRRGIPLQSAYCGAKHAVKGFTESVLTELKAEGSGVHITRVDLPGVNTPQFSWVLNKMPKRPQPVAPIYAPELMGRAMVHAADHPRRRAWWIGTPTVYTVLGAEVWPQFMDWYLSRSGIDGQLTDTDASADDPVNLYEPADGAGGRDFGAEGRFSDQQWTWDAQIWASRYHGAVAAVAGAGLLAGASALLRRRS</sequence>
<dbReference type="AlphaFoldDB" id="A0A1G4Z1B8"/>
<dbReference type="Gene3D" id="3.40.50.720">
    <property type="entry name" value="NAD(P)-binding Rossmann-like Domain"/>
    <property type="match status" value="1"/>
</dbReference>
<dbReference type="PANTHER" id="PTHR44196:SF1">
    <property type="entry name" value="DEHYDROGENASE_REDUCTASE SDR FAMILY MEMBER 7B"/>
    <property type="match status" value="1"/>
</dbReference>
<evidence type="ECO:0000259" key="3">
    <source>
        <dbReference type="SMART" id="SM00822"/>
    </source>
</evidence>
<proteinExistence type="inferred from homology"/>